<evidence type="ECO:0000259" key="14">
    <source>
        <dbReference type="Pfam" id="PF12627"/>
    </source>
</evidence>
<gene>
    <name evidence="15" type="ORF">I6U51_10620</name>
</gene>
<evidence type="ECO:0000259" key="12">
    <source>
        <dbReference type="Pfam" id="PF01743"/>
    </source>
</evidence>
<feature type="domain" description="tRNA nucleotidyltransferase/poly(A) polymerase RNA and SrmB- binding" evidence="14">
    <location>
        <begin position="158"/>
        <end position="219"/>
    </location>
</feature>
<keyword evidence="8" id="KW-0067">ATP-binding</keyword>
<dbReference type="RefSeq" id="WP_211142625.1">
    <property type="nucleotide sequence ID" value="NZ_JAEEGB010000011.1"/>
</dbReference>
<dbReference type="GO" id="GO:0003723">
    <property type="term" value="F:RNA binding"/>
    <property type="evidence" value="ECO:0007669"/>
    <property type="project" value="UniProtKB-KW"/>
</dbReference>
<dbReference type="GO" id="GO:0046872">
    <property type="term" value="F:metal ion binding"/>
    <property type="evidence" value="ECO:0007669"/>
    <property type="project" value="UniProtKB-KW"/>
</dbReference>
<comment type="caution">
    <text evidence="15">The sequence shown here is derived from an EMBL/GenBank/DDBJ whole genome shotgun (WGS) entry which is preliminary data.</text>
</comment>
<proteinExistence type="inferred from homology"/>
<dbReference type="CDD" id="cd05398">
    <property type="entry name" value="NT_ClassII-CCAase"/>
    <property type="match status" value="1"/>
</dbReference>
<dbReference type="EMBL" id="JAEEGB010000011">
    <property type="protein sequence ID" value="MBI6873157.1"/>
    <property type="molecule type" value="Genomic_DNA"/>
</dbReference>
<evidence type="ECO:0000256" key="1">
    <source>
        <dbReference type="ARBA" id="ARBA00001946"/>
    </source>
</evidence>
<evidence type="ECO:0000256" key="11">
    <source>
        <dbReference type="RuleBase" id="RU003953"/>
    </source>
</evidence>
<evidence type="ECO:0000256" key="4">
    <source>
        <dbReference type="ARBA" id="ARBA00022695"/>
    </source>
</evidence>
<dbReference type="Pfam" id="PF01966">
    <property type="entry name" value="HD"/>
    <property type="match status" value="1"/>
</dbReference>
<evidence type="ECO:0000256" key="5">
    <source>
        <dbReference type="ARBA" id="ARBA00022723"/>
    </source>
</evidence>
<dbReference type="InterPro" id="IPR002646">
    <property type="entry name" value="PolA_pol_head_dom"/>
</dbReference>
<evidence type="ECO:0000256" key="3">
    <source>
        <dbReference type="ARBA" id="ARBA00022694"/>
    </source>
</evidence>
<keyword evidence="4" id="KW-0548">Nucleotidyltransferase</keyword>
<feature type="domain" description="Poly A polymerase head" evidence="12">
    <location>
        <begin position="22"/>
        <end position="132"/>
    </location>
</feature>
<dbReference type="GO" id="GO:0005524">
    <property type="term" value="F:ATP binding"/>
    <property type="evidence" value="ECO:0007669"/>
    <property type="project" value="UniProtKB-KW"/>
</dbReference>
<dbReference type="GO" id="GO:0042245">
    <property type="term" value="P:RNA repair"/>
    <property type="evidence" value="ECO:0007669"/>
    <property type="project" value="UniProtKB-KW"/>
</dbReference>
<evidence type="ECO:0000313" key="16">
    <source>
        <dbReference type="Proteomes" id="UP000622687"/>
    </source>
</evidence>
<keyword evidence="16" id="KW-1185">Reference proteome</keyword>
<dbReference type="Proteomes" id="UP000622687">
    <property type="component" value="Unassembled WGS sequence"/>
</dbReference>
<dbReference type="CDD" id="cd00077">
    <property type="entry name" value="HDc"/>
    <property type="match status" value="1"/>
</dbReference>
<dbReference type="PANTHER" id="PTHR47545">
    <property type="entry name" value="MULTIFUNCTIONAL CCA PROTEIN"/>
    <property type="match status" value="1"/>
</dbReference>
<dbReference type="InterPro" id="IPR006675">
    <property type="entry name" value="HDIG_dom"/>
</dbReference>
<keyword evidence="7" id="KW-0692">RNA repair</keyword>
<evidence type="ECO:0000256" key="10">
    <source>
        <dbReference type="ARBA" id="ARBA00022884"/>
    </source>
</evidence>
<evidence type="ECO:0000256" key="9">
    <source>
        <dbReference type="ARBA" id="ARBA00022842"/>
    </source>
</evidence>
<evidence type="ECO:0000256" key="6">
    <source>
        <dbReference type="ARBA" id="ARBA00022741"/>
    </source>
</evidence>
<protein>
    <submittedName>
        <fullName evidence="15">CCA tRNA nucleotidyltransferase</fullName>
    </submittedName>
</protein>
<dbReference type="GO" id="GO:0008033">
    <property type="term" value="P:tRNA processing"/>
    <property type="evidence" value="ECO:0007669"/>
    <property type="project" value="UniProtKB-KW"/>
</dbReference>
<dbReference type="Pfam" id="PF12627">
    <property type="entry name" value="PolyA_pol_RNAbd"/>
    <property type="match status" value="1"/>
</dbReference>
<dbReference type="NCBIfam" id="TIGR00277">
    <property type="entry name" value="HDIG"/>
    <property type="match status" value="1"/>
</dbReference>
<reference evidence="15" key="1">
    <citation type="submission" date="2020-12" db="EMBL/GenBank/DDBJ databases">
        <title>Clostridium thailandense sp. nov., a novel acetogenic bacterium isolated from peat land soil in Thailand.</title>
        <authorList>
            <person name="Chaikitkaew S."/>
            <person name="Birkeland N.K."/>
        </authorList>
    </citation>
    <scope>NUCLEOTIDE SEQUENCE</scope>
    <source>
        <strain evidence="15">DSM 17425</strain>
    </source>
</reference>
<organism evidence="15 16">
    <name type="scientific">Clostridium aciditolerans</name>
    <dbReference type="NCBI Taxonomy" id="339861"/>
    <lineage>
        <taxon>Bacteria</taxon>
        <taxon>Bacillati</taxon>
        <taxon>Bacillota</taxon>
        <taxon>Clostridia</taxon>
        <taxon>Eubacteriales</taxon>
        <taxon>Clostridiaceae</taxon>
        <taxon>Clostridium</taxon>
    </lineage>
</organism>
<dbReference type="Gene3D" id="1.10.3090.10">
    <property type="entry name" value="cca-adding enzyme, domain 2"/>
    <property type="match status" value="1"/>
</dbReference>
<dbReference type="PANTHER" id="PTHR47545:SF1">
    <property type="entry name" value="MULTIFUNCTIONAL CCA PROTEIN"/>
    <property type="match status" value="1"/>
</dbReference>
<keyword evidence="6" id="KW-0547">Nucleotide-binding</keyword>
<dbReference type="GO" id="GO:0016779">
    <property type="term" value="F:nucleotidyltransferase activity"/>
    <property type="evidence" value="ECO:0007669"/>
    <property type="project" value="UniProtKB-KW"/>
</dbReference>
<dbReference type="InterPro" id="IPR032828">
    <property type="entry name" value="PolyA_RNA-bd"/>
</dbReference>
<dbReference type="InterPro" id="IPR043519">
    <property type="entry name" value="NT_sf"/>
</dbReference>
<evidence type="ECO:0000256" key="2">
    <source>
        <dbReference type="ARBA" id="ARBA00022679"/>
    </source>
</evidence>
<evidence type="ECO:0000313" key="15">
    <source>
        <dbReference type="EMBL" id="MBI6873157.1"/>
    </source>
</evidence>
<keyword evidence="5" id="KW-0479">Metal-binding</keyword>
<keyword evidence="2 11" id="KW-0808">Transferase</keyword>
<dbReference type="AlphaFoldDB" id="A0A934HY43"/>
<comment type="cofactor">
    <cofactor evidence="1">
        <name>Mg(2+)</name>
        <dbReference type="ChEBI" id="CHEBI:18420"/>
    </cofactor>
</comment>
<dbReference type="SUPFAM" id="SSF81891">
    <property type="entry name" value="Poly A polymerase C-terminal region-like"/>
    <property type="match status" value="1"/>
</dbReference>
<evidence type="ECO:0000256" key="8">
    <source>
        <dbReference type="ARBA" id="ARBA00022840"/>
    </source>
</evidence>
<dbReference type="InterPro" id="IPR003607">
    <property type="entry name" value="HD/PDEase_dom"/>
</dbReference>
<dbReference type="InterPro" id="IPR006674">
    <property type="entry name" value="HD_domain"/>
</dbReference>
<dbReference type="InterPro" id="IPR050124">
    <property type="entry name" value="tRNA_CCA-adding_enzyme"/>
</dbReference>
<feature type="domain" description="HD" evidence="13">
    <location>
        <begin position="272"/>
        <end position="377"/>
    </location>
</feature>
<evidence type="ECO:0000256" key="7">
    <source>
        <dbReference type="ARBA" id="ARBA00022800"/>
    </source>
</evidence>
<keyword evidence="9" id="KW-0460">Magnesium</keyword>
<sequence length="458" mass="53437">MSNSNEFINQFKCMLKSVGGDAYLVGGYVRDKLISSRIEPNDIDIIYSGDISKLINEFNNLGYKFFSIKEDIGIYRCIIENLTIDVAAMKGKSIEEDLAKRDFTINAICIKLLENKIIDPFKGRNSIKSRIIQNVSDKSLEDDPVRILRGIRFYITYGMHFSFDTENNLIRIAPNLKSCVKERVFNEFMKIIESDKEGKAFEFLDNYNILRNMFPYIDELKTIGKCKYHIEDAFTHMNLTYGVFKDLLNKRITINNLDLSVFEKKIGNFRLKEYVAFACFMHDIGKFKCYKKTDEKISFYGHDVEGAKIIKSVCEDMNFPKEASELIEKLVEGHMYPLGLFNSDIKELKKSFYKYFNKYEKFSLQLLVLSFCDNYAASMIFDPKNEKKRYKEFIENMLSEYKRYTEIKKHRLVSGSEIISITGKQGPEVGSLLENIDKFRYLGKINTREDVIKYLGEK</sequence>
<accession>A0A934HY43</accession>
<keyword evidence="10 11" id="KW-0694">RNA-binding</keyword>
<dbReference type="Gene3D" id="3.30.460.10">
    <property type="entry name" value="Beta Polymerase, domain 2"/>
    <property type="match status" value="1"/>
</dbReference>
<name>A0A934HY43_9CLOT</name>
<evidence type="ECO:0000259" key="13">
    <source>
        <dbReference type="Pfam" id="PF01966"/>
    </source>
</evidence>
<comment type="similarity">
    <text evidence="11">Belongs to the tRNA nucleotidyltransferase/poly(A) polymerase family.</text>
</comment>
<dbReference type="SUPFAM" id="SSF81301">
    <property type="entry name" value="Nucleotidyltransferase"/>
    <property type="match status" value="1"/>
</dbReference>
<dbReference type="Pfam" id="PF01743">
    <property type="entry name" value="PolyA_pol"/>
    <property type="match status" value="1"/>
</dbReference>
<keyword evidence="3" id="KW-0819">tRNA processing</keyword>